<evidence type="ECO:0000256" key="1">
    <source>
        <dbReference type="ARBA" id="ARBA00005336"/>
    </source>
</evidence>
<evidence type="ECO:0000259" key="5">
    <source>
        <dbReference type="PROSITE" id="PS51820"/>
    </source>
</evidence>
<dbReference type="PANTHER" id="PTHR42721">
    <property type="entry name" value="SUGAR HYDROLASE-RELATED"/>
    <property type="match status" value="1"/>
</dbReference>
<dbReference type="EMBL" id="JBHLSW010000005">
    <property type="protein sequence ID" value="MFC0633831.1"/>
    <property type="molecule type" value="Genomic_DNA"/>
</dbReference>
<dbReference type="GO" id="GO:0016787">
    <property type="term" value="F:hydrolase activity"/>
    <property type="evidence" value="ECO:0007669"/>
    <property type="project" value="UniProtKB-KW"/>
</dbReference>
<dbReference type="InterPro" id="IPR002772">
    <property type="entry name" value="Glyco_hydro_3_C"/>
</dbReference>
<dbReference type="Gene3D" id="3.40.50.1700">
    <property type="entry name" value="Glycoside hydrolase family 3 C-terminal domain"/>
    <property type="match status" value="2"/>
</dbReference>
<dbReference type="Pfam" id="PF07691">
    <property type="entry name" value="PA14"/>
    <property type="match status" value="1"/>
</dbReference>
<dbReference type="Gene3D" id="3.20.20.300">
    <property type="entry name" value="Glycoside hydrolase, family 3, N-terminal domain"/>
    <property type="match status" value="1"/>
</dbReference>
<keyword evidence="2 4" id="KW-0732">Signal</keyword>
<dbReference type="Gene3D" id="2.60.40.10">
    <property type="entry name" value="Immunoglobulins"/>
    <property type="match status" value="1"/>
</dbReference>
<dbReference type="Pfam" id="PF00933">
    <property type="entry name" value="Glyco_hydro_3"/>
    <property type="match status" value="1"/>
</dbReference>
<dbReference type="SMART" id="SM01217">
    <property type="entry name" value="Fn3_like"/>
    <property type="match status" value="1"/>
</dbReference>
<reference evidence="6 7" key="1">
    <citation type="submission" date="2024-09" db="EMBL/GenBank/DDBJ databases">
        <authorList>
            <person name="Sun Q."/>
            <person name="Mori K."/>
        </authorList>
    </citation>
    <scope>NUCLEOTIDE SEQUENCE [LARGE SCALE GENOMIC DNA]</scope>
    <source>
        <strain evidence="6 7">NCAIM B.02621</strain>
    </source>
</reference>
<dbReference type="Pfam" id="PF01915">
    <property type="entry name" value="Glyco_hydro_3_C"/>
    <property type="match status" value="1"/>
</dbReference>
<dbReference type="InterPro" id="IPR044993">
    <property type="entry name" value="BXL"/>
</dbReference>
<dbReference type="InterPro" id="IPR026891">
    <property type="entry name" value="Fn3-like"/>
</dbReference>
<dbReference type="Proteomes" id="UP001589906">
    <property type="component" value="Unassembled WGS sequence"/>
</dbReference>
<dbReference type="SUPFAM" id="SSF52279">
    <property type="entry name" value="Beta-D-glucan exohydrolase, C-terminal domain"/>
    <property type="match status" value="1"/>
</dbReference>
<dbReference type="InterPro" id="IPR001764">
    <property type="entry name" value="Glyco_hydro_3_N"/>
</dbReference>
<name>A0ABV6R2I4_9CAUL</name>
<accession>A0ABV6R2I4</accession>
<dbReference type="PANTHER" id="PTHR42721:SF3">
    <property type="entry name" value="BETA-D-XYLOSIDASE 5-RELATED"/>
    <property type="match status" value="1"/>
</dbReference>
<evidence type="ECO:0000313" key="6">
    <source>
        <dbReference type="EMBL" id="MFC0633831.1"/>
    </source>
</evidence>
<sequence>MGVRAGGRVSAGILAAVLVLCGAATARAQLPGAQLPSYQDPSQPPERRAADLVARMTLEEKASQLLNDAPAIPRLNIREYNWWNEGLHGVAAAGHATVFPQAIGLAATFDEPLMRQVADLIGIEFRAKHLDARHRFGGSDWFEGLTVWSPNINIFRDPRWGRGQETYGEDPYLTARLGVAFVQGLQGDDPDYALTIATPKHFAVHSGPEASRHRDDIRPTARDLEDTYLPAFRAAIIEGGAGSLMCAYNAVDGAPACANERLLGHYLRDAWGFDGFVVSDCGAVTDIHSPDRHAYVATPEAAVTVAFRAGMDLICGGPEDGEAVVRAVRDGALDEAVVDRSLVRLFTARMRLGQFDEPSRVFPDITAADFDTAEGRALAQTAAEKGIVLLKNDGLLPLGEAPGRIAVIGPNADSLAALVGNYNGDPSHPVTILEGVRRRWPDAQVTHVQGSGLIDRALVPLPAGALCLDAACRTPGVRVERFAGRDLSAAPVQTGQADGVAHAWSGRLESGALRYSGYLTAPEDGDYVFRYDANGGYRVFIDDAPVVDAWNIDWRPSIAAGAVRLERGRTYRLRVEAFQRATSGDERLLWSPPSDPGGAQAEAAAREADLVLFVGGLTAQLEGEELPLSTPGFAGGDRTSLDLPPAQQRLLERLHATGTPVVLVLVSGSAISVNWADRNVAAILQAWYPGGQGGDAVARILAGDVNPSGRLPVTFYRSVDDLPAFTDYRMRGRTYRYHAGPVLYPFGHGLSYTRFDYADVRTGRATVRADQPLEVSVLVSNVGARQGEEVVQLYVRRPDVEGAPLRSLAGVRRVALAPGERRRVSFTVDPRSLSVVDDAGVRRITPGPVELWVGGGQPGGMAPGRAAAVRVTGAAELPR</sequence>
<dbReference type="SUPFAM" id="SSF56988">
    <property type="entry name" value="Anthrax protective antigen"/>
    <property type="match status" value="1"/>
</dbReference>
<feature type="signal peptide" evidence="4">
    <location>
        <begin position="1"/>
        <end position="28"/>
    </location>
</feature>
<dbReference type="Pfam" id="PF14310">
    <property type="entry name" value="Fn3-like"/>
    <property type="match status" value="1"/>
</dbReference>
<dbReference type="InterPro" id="IPR037524">
    <property type="entry name" value="PA14/GLEYA"/>
</dbReference>
<evidence type="ECO:0000313" key="7">
    <source>
        <dbReference type="Proteomes" id="UP001589906"/>
    </source>
</evidence>
<evidence type="ECO:0000256" key="4">
    <source>
        <dbReference type="SAM" id="SignalP"/>
    </source>
</evidence>
<feature type="domain" description="PA14" evidence="5">
    <location>
        <begin position="472"/>
        <end position="604"/>
    </location>
</feature>
<keyword evidence="3 6" id="KW-0378">Hydrolase</keyword>
<evidence type="ECO:0000256" key="2">
    <source>
        <dbReference type="ARBA" id="ARBA00022729"/>
    </source>
</evidence>
<feature type="chain" id="PRO_5045336912" evidence="4">
    <location>
        <begin position="29"/>
        <end position="879"/>
    </location>
</feature>
<dbReference type="SUPFAM" id="SSF51445">
    <property type="entry name" value="(Trans)glycosidases"/>
    <property type="match status" value="1"/>
</dbReference>
<dbReference type="InterPro" id="IPR036962">
    <property type="entry name" value="Glyco_hydro_3_N_sf"/>
</dbReference>
<proteinExistence type="inferred from homology"/>
<dbReference type="InterPro" id="IPR036881">
    <property type="entry name" value="Glyco_hydro_3_C_sf"/>
</dbReference>
<dbReference type="PRINTS" id="PR00133">
    <property type="entry name" value="GLHYDRLASE3"/>
</dbReference>
<dbReference type="RefSeq" id="WP_376835799.1">
    <property type="nucleotide sequence ID" value="NZ_JBHLSW010000005.1"/>
</dbReference>
<gene>
    <name evidence="6" type="ORF">ACFFGE_08045</name>
</gene>
<protein>
    <submittedName>
        <fullName evidence="6">Glycoside hydrolase family 3 C-terminal domain-containing protein</fullName>
    </submittedName>
</protein>
<comment type="caution">
    <text evidence="6">The sequence shown here is derived from an EMBL/GenBank/DDBJ whole genome shotgun (WGS) entry which is preliminary data.</text>
</comment>
<comment type="similarity">
    <text evidence="1">Belongs to the glycosyl hydrolase 3 family.</text>
</comment>
<dbReference type="PROSITE" id="PS51820">
    <property type="entry name" value="PA14"/>
    <property type="match status" value="1"/>
</dbReference>
<organism evidence="6 7">
    <name type="scientific">Brevundimonas balnearis</name>
    <dbReference type="NCBI Taxonomy" id="1572858"/>
    <lineage>
        <taxon>Bacteria</taxon>
        <taxon>Pseudomonadati</taxon>
        <taxon>Pseudomonadota</taxon>
        <taxon>Alphaproteobacteria</taxon>
        <taxon>Caulobacterales</taxon>
        <taxon>Caulobacteraceae</taxon>
        <taxon>Brevundimonas</taxon>
    </lineage>
</organism>
<evidence type="ECO:0000256" key="3">
    <source>
        <dbReference type="ARBA" id="ARBA00022801"/>
    </source>
</evidence>
<dbReference type="InterPro" id="IPR017853">
    <property type="entry name" value="GH"/>
</dbReference>
<dbReference type="InterPro" id="IPR011658">
    <property type="entry name" value="PA14_dom"/>
</dbReference>
<dbReference type="InterPro" id="IPR013783">
    <property type="entry name" value="Ig-like_fold"/>
</dbReference>
<keyword evidence="7" id="KW-1185">Reference proteome</keyword>
<dbReference type="SMART" id="SM00758">
    <property type="entry name" value="PA14"/>
    <property type="match status" value="1"/>
</dbReference>